<feature type="non-terminal residue" evidence="13">
    <location>
        <position position="722"/>
    </location>
</feature>
<dbReference type="InterPro" id="IPR041084">
    <property type="entry name" value="Ncstrn_small"/>
</dbReference>
<keyword evidence="14" id="KW-1185">Reference proteome</keyword>
<dbReference type="AlphaFoldDB" id="A0AA36CSA3"/>
<dbReference type="Pfam" id="PF05450">
    <property type="entry name" value="Nicastrin"/>
    <property type="match status" value="1"/>
</dbReference>
<evidence type="ECO:0000256" key="11">
    <source>
        <dbReference type="SAM" id="SignalP"/>
    </source>
</evidence>
<reference evidence="13" key="1">
    <citation type="submission" date="2023-06" db="EMBL/GenBank/DDBJ databases">
        <authorList>
            <person name="Delattre M."/>
        </authorList>
    </citation>
    <scope>NUCLEOTIDE SEQUENCE</scope>
    <source>
        <strain evidence="13">AF72</strain>
    </source>
</reference>
<feature type="signal peptide" evidence="11">
    <location>
        <begin position="1"/>
        <end position="16"/>
    </location>
</feature>
<dbReference type="Gene3D" id="3.40.630.10">
    <property type="entry name" value="Zn peptidases"/>
    <property type="match status" value="1"/>
</dbReference>
<evidence type="ECO:0000256" key="6">
    <source>
        <dbReference type="ARBA" id="ARBA00022976"/>
    </source>
</evidence>
<dbReference type="Pfam" id="PF18266">
    <property type="entry name" value="Ncstrn_small"/>
    <property type="match status" value="1"/>
</dbReference>
<keyword evidence="9" id="KW-0325">Glycoprotein</keyword>
<dbReference type="GO" id="GO:0005886">
    <property type="term" value="C:plasma membrane"/>
    <property type="evidence" value="ECO:0007669"/>
    <property type="project" value="TreeGrafter"/>
</dbReference>
<keyword evidence="5 11" id="KW-0732">Signal</keyword>
<feature type="domain" description="Nicastrin small lobe" evidence="12">
    <location>
        <begin position="32"/>
        <end position="226"/>
    </location>
</feature>
<dbReference type="GO" id="GO:0007219">
    <property type="term" value="P:Notch signaling pathway"/>
    <property type="evidence" value="ECO:0007669"/>
    <property type="project" value="UniProtKB-KW"/>
</dbReference>
<protein>
    <recommendedName>
        <fullName evidence="3">Nicastrin</fullName>
    </recommendedName>
</protein>
<evidence type="ECO:0000256" key="9">
    <source>
        <dbReference type="ARBA" id="ARBA00023180"/>
    </source>
</evidence>
<gene>
    <name evidence="13" type="ORF">MSPICULIGERA_LOCUS12727</name>
</gene>
<keyword evidence="7 10" id="KW-1133">Transmembrane helix</keyword>
<proteinExistence type="inferred from homology"/>
<dbReference type="PANTHER" id="PTHR21092:SF0">
    <property type="entry name" value="NICASTRIN"/>
    <property type="match status" value="1"/>
</dbReference>
<keyword evidence="4 10" id="KW-0812">Transmembrane</keyword>
<comment type="subcellular location">
    <subcellularLocation>
        <location evidence="1">Membrane</location>
        <topology evidence="1">Single-pass type I membrane protein</topology>
    </subcellularLocation>
</comment>
<dbReference type="EMBL" id="CATQJA010002629">
    <property type="protein sequence ID" value="CAJ0574392.1"/>
    <property type="molecule type" value="Genomic_DNA"/>
</dbReference>
<name>A0AA36CSA3_9BILA</name>
<dbReference type="SUPFAM" id="SSF53187">
    <property type="entry name" value="Zn-dependent exopeptidases"/>
    <property type="match status" value="1"/>
</dbReference>
<comment type="similarity">
    <text evidence="2">Belongs to the nicastrin family.</text>
</comment>
<feature type="chain" id="PRO_5041407713" description="Nicastrin" evidence="11">
    <location>
        <begin position="17"/>
        <end position="722"/>
    </location>
</feature>
<dbReference type="PANTHER" id="PTHR21092">
    <property type="entry name" value="NICASTRIN"/>
    <property type="match status" value="1"/>
</dbReference>
<comment type="caution">
    <text evidence="13">The sequence shown here is derived from an EMBL/GenBank/DDBJ whole genome shotgun (WGS) entry which is preliminary data.</text>
</comment>
<evidence type="ECO:0000256" key="7">
    <source>
        <dbReference type="ARBA" id="ARBA00022989"/>
    </source>
</evidence>
<dbReference type="InterPro" id="IPR008710">
    <property type="entry name" value="Nicastrin"/>
</dbReference>
<accession>A0AA36CSA3</accession>
<evidence type="ECO:0000256" key="1">
    <source>
        <dbReference type="ARBA" id="ARBA00004479"/>
    </source>
</evidence>
<evidence type="ECO:0000256" key="2">
    <source>
        <dbReference type="ARBA" id="ARBA00007717"/>
    </source>
</evidence>
<evidence type="ECO:0000256" key="3">
    <source>
        <dbReference type="ARBA" id="ARBA00015303"/>
    </source>
</evidence>
<dbReference type="Proteomes" id="UP001177023">
    <property type="component" value="Unassembled WGS sequence"/>
</dbReference>
<evidence type="ECO:0000256" key="4">
    <source>
        <dbReference type="ARBA" id="ARBA00022692"/>
    </source>
</evidence>
<sequence>MRLILLLLAGCYLSSAQLFHQVVAQLGPETVSCFRILNATHQFGCQTERDGNVGAVIRFTNPAETRLIKECWKARYPDWDGGFAVLIDDILLHEYVHFAGMIKPRSSSNIALMLQRAPCVRSVLVLPTDLRDPLLGGLSRSDDQLCPNSHSTLYEQCGQWNRNGIYKTEGLVFTDWNKPVVVLKNKTNIDMVSACADAVNKANGTAGDWPIYFPICAINIKVFSYAAGNSALCMSRSEGTTLELDNPVTFCDPLQDYNVFIEFPARQAAQRKVAPRQGKYLAIATRMDSLSFIPEHSPGEMSAIATIMTVLTAAKIVANERTAFEKASNSSNRHVLFSFLHGEAYDYIGSSRMVYDMDHDAFPSPFNEKLKAQKELIKPEQLEAFIDVQHIIHGEDYILHVDDEAYKREAKLTNVLIEAARKSLRMQMPKANLTEKIWVLPPSSAYSFVRRNAPGLQSAMVFAQFDEMYQYPRINSMMDINHYTLESQLTLKLAIRQGAEALAAMAREYVGVTTAGKRLDDSYVNELYNCFIDSDDWWSCRLFQAVLEPVASLKPAKLSKTTYIGADGHSIIRNIVTGLAVEATGRPDATSNVADAEQCDQLNHQQNLYRYTWQRDYKTNTSRCLKSTVFLTKALSPAFTEEGVDLATTKWPTWTEASYTVAHSNKQAGPQMFLVEPSHNELHAMIGAGIFAWIVALVFHRIGTSIFVINEGEPQAEAGEPL</sequence>
<organism evidence="13 14">
    <name type="scientific">Mesorhabditis spiculigera</name>
    <dbReference type="NCBI Taxonomy" id="96644"/>
    <lineage>
        <taxon>Eukaryota</taxon>
        <taxon>Metazoa</taxon>
        <taxon>Ecdysozoa</taxon>
        <taxon>Nematoda</taxon>
        <taxon>Chromadorea</taxon>
        <taxon>Rhabditida</taxon>
        <taxon>Rhabditina</taxon>
        <taxon>Rhabditomorpha</taxon>
        <taxon>Rhabditoidea</taxon>
        <taxon>Rhabditidae</taxon>
        <taxon>Mesorhabditinae</taxon>
        <taxon>Mesorhabditis</taxon>
    </lineage>
</organism>
<evidence type="ECO:0000256" key="8">
    <source>
        <dbReference type="ARBA" id="ARBA00023136"/>
    </source>
</evidence>
<evidence type="ECO:0000259" key="12">
    <source>
        <dbReference type="Pfam" id="PF18266"/>
    </source>
</evidence>
<dbReference type="GO" id="GO:0007220">
    <property type="term" value="P:Notch receptor processing"/>
    <property type="evidence" value="ECO:0007669"/>
    <property type="project" value="TreeGrafter"/>
</dbReference>
<keyword evidence="6" id="KW-0914">Notch signaling pathway</keyword>
<evidence type="ECO:0000256" key="10">
    <source>
        <dbReference type="SAM" id="Phobius"/>
    </source>
</evidence>
<evidence type="ECO:0000256" key="5">
    <source>
        <dbReference type="ARBA" id="ARBA00022729"/>
    </source>
</evidence>
<dbReference type="GO" id="GO:0016485">
    <property type="term" value="P:protein processing"/>
    <property type="evidence" value="ECO:0007669"/>
    <property type="project" value="InterPro"/>
</dbReference>
<keyword evidence="8 10" id="KW-0472">Membrane</keyword>
<feature type="transmembrane region" description="Helical" evidence="10">
    <location>
        <begin position="682"/>
        <end position="699"/>
    </location>
</feature>
<evidence type="ECO:0000313" key="13">
    <source>
        <dbReference type="EMBL" id="CAJ0574392.1"/>
    </source>
</evidence>
<evidence type="ECO:0000313" key="14">
    <source>
        <dbReference type="Proteomes" id="UP001177023"/>
    </source>
</evidence>